<organism evidence="2">
    <name type="scientific">freshwater metagenome</name>
    <dbReference type="NCBI Taxonomy" id="449393"/>
    <lineage>
        <taxon>unclassified sequences</taxon>
        <taxon>metagenomes</taxon>
        <taxon>ecological metagenomes</taxon>
    </lineage>
</organism>
<dbReference type="InterPro" id="IPR011078">
    <property type="entry name" value="PyrdxlP_homeostasis"/>
</dbReference>
<dbReference type="CDD" id="cd00635">
    <property type="entry name" value="PLPDE_III_YBL036c_like"/>
    <property type="match status" value="1"/>
</dbReference>
<dbReference type="Gene3D" id="3.20.20.10">
    <property type="entry name" value="Alanine racemase"/>
    <property type="match status" value="1"/>
</dbReference>
<evidence type="ECO:0000313" key="2">
    <source>
        <dbReference type="EMBL" id="CAB4908095.1"/>
    </source>
</evidence>
<dbReference type="NCBIfam" id="TIGR00044">
    <property type="entry name" value="YggS family pyridoxal phosphate-dependent enzyme"/>
    <property type="match status" value="1"/>
</dbReference>
<proteinExistence type="predicted"/>
<dbReference type="GO" id="GO:0030170">
    <property type="term" value="F:pyridoxal phosphate binding"/>
    <property type="evidence" value="ECO:0007669"/>
    <property type="project" value="InterPro"/>
</dbReference>
<name>A0A6J7GTS4_9ZZZZ</name>
<dbReference type="PIRSF" id="PIRSF004848">
    <property type="entry name" value="YBL036c_PLPDEIII"/>
    <property type="match status" value="1"/>
</dbReference>
<dbReference type="AlphaFoldDB" id="A0A6J7GTS4"/>
<dbReference type="EMBL" id="CAFBMK010000043">
    <property type="protein sequence ID" value="CAB4908095.1"/>
    <property type="molecule type" value="Genomic_DNA"/>
</dbReference>
<dbReference type="InterPro" id="IPR029066">
    <property type="entry name" value="PLP-binding_barrel"/>
</dbReference>
<gene>
    <name evidence="2" type="ORF">UFOPK3564_01035</name>
</gene>
<dbReference type="SUPFAM" id="SSF51419">
    <property type="entry name" value="PLP-binding barrel"/>
    <property type="match status" value="1"/>
</dbReference>
<dbReference type="PANTHER" id="PTHR10146:SF14">
    <property type="entry name" value="PYRIDOXAL PHOSPHATE HOMEOSTASIS PROTEIN"/>
    <property type="match status" value="1"/>
</dbReference>
<evidence type="ECO:0000256" key="1">
    <source>
        <dbReference type="ARBA" id="ARBA00022898"/>
    </source>
</evidence>
<reference evidence="2" key="1">
    <citation type="submission" date="2020-05" db="EMBL/GenBank/DDBJ databases">
        <authorList>
            <person name="Chiriac C."/>
            <person name="Salcher M."/>
            <person name="Ghai R."/>
            <person name="Kavagutti S V."/>
        </authorList>
    </citation>
    <scope>NUCLEOTIDE SEQUENCE</scope>
</reference>
<accession>A0A6J7GTS4</accession>
<protein>
    <submittedName>
        <fullName evidence="2">Unannotated protein</fullName>
    </submittedName>
</protein>
<sequence length="224" mass="23861">MVDVIEQVDPEHVAARLAEVRERIAAACARAGRDPGDVDVLVATKYVAADQVGRLVEAGLRLAGENRAQSLVEKVAQPGADALRWEFIGHLQSRKVADVLPHVDRIHSVSSDSVLGRLERHADLARPGLDVLIEVNVSGEEAKSGIAPDALPGVLERCAVPVAGLMTMPPHAEDPGDSRRWFAALRELADAHGLGVLSMGTTQDYEVAVEEGATVVRLGSVLVR</sequence>
<keyword evidence="1" id="KW-0663">Pyridoxal phosphate</keyword>
<dbReference type="PANTHER" id="PTHR10146">
    <property type="entry name" value="PROLINE SYNTHETASE CO-TRANSCRIBED BACTERIAL HOMOLOG PROTEIN"/>
    <property type="match status" value="1"/>
</dbReference>